<keyword evidence="6" id="KW-0998">Cell outer membrane</keyword>
<dbReference type="PANTHER" id="PTHR12815">
    <property type="entry name" value="SORTING AND ASSEMBLY MACHINERY SAMM50 PROTEIN FAMILY MEMBER"/>
    <property type="match status" value="1"/>
</dbReference>
<evidence type="ECO:0000256" key="3">
    <source>
        <dbReference type="ARBA" id="ARBA00022692"/>
    </source>
</evidence>
<evidence type="ECO:0000256" key="4">
    <source>
        <dbReference type="ARBA" id="ARBA00022729"/>
    </source>
</evidence>
<dbReference type="Gene3D" id="3.10.20.310">
    <property type="entry name" value="membrane protein fhac"/>
    <property type="match status" value="2"/>
</dbReference>
<dbReference type="InterPro" id="IPR000184">
    <property type="entry name" value="Bac_surfAg_D15"/>
</dbReference>
<dbReference type="PANTHER" id="PTHR12815:SF47">
    <property type="entry name" value="TRANSLOCATION AND ASSEMBLY MODULE SUBUNIT TAMA"/>
    <property type="match status" value="1"/>
</dbReference>
<dbReference type="RefSeq" id="WP_088860041.1">
    <property type="nucleotide sequence ID" value="NZ_CP022115.1"/>
</dbReference>
<evidence type="ECO:0000313" key="9">
    <source>
        <dbReference type="Proteomes" id="UP000197424"/>
    </source>
</evidence>
<sequence length="590" mass="65036">MPFLRFPDASMRRLLSVTCGLFLMLPAAVHAGYRVEIDAPGSLEPLLASYLEIMKWRDYPEMTTEQLERLYQGIPADVQSLTATQGYFRPEVQTHWQHGESGGEDVISITVSDGPPVLVGSVDLTLAGAIEDDPNLERRRQRLYRVWTLNDGDRFTQSGWDDSKKAALLTLLARRYPTAKLVSSEALIDPASGNARLSARWDSGPAYFFGPLKVKGLYNYPPAIVERLAGFHEGDVYSQRALLDFQSALQNTPYFSSVFVRLDSDPDTAAAAPVEVDLTEGPQQKVSFGLGYSTNTGERGEVSWRNVNLFQRGWILDAGVRLESKEQRAGAELTLPLDSKGYVWNGVARYERSDIQGLDTSLYRYAVSRSRNRNNIEMSTGLTYIGERARISGQPDSNTQALMLGWSWSQRAVDNPLNPRRGYTWRSELSGAAKGVLSDTSFVRGYAKGVLYIPFSPRWGWSILRGEVGEVFASDGDQVPNDVLFRTGGAGSVRGYAYQSLGVEEGGAVLGGRVLGVASAEYLYPVTPKWAAAVFVDAGNAARRWQDFRFAVGYGVGARWASPVGPLGLDLAYGVDARQARLHFTLDVSF</sequence>
<name>A0A248LEW3_9NEIS</name>
<reference evidence="9" key="1">
    <citation type="submission" date="2017-06" db="EMBL/GenBank/DDBJ databases">
        <title>Whole genome sequence of Laribacter hongkongensis LHGZ1.</title>
        <authorList>
            <person name="Chen D."/>
            <person name="Wu H."/>
            <person name="Chen J."/>
        </authorList>
    </citation>
    <scope>NUCLEOTIDE SEQUENCE [LARGE SCALE GENOMIC DNA]</scope>
    <source>
        <strain evidence="9">LHGZ1</strain>
    </source>
</reference>
<evidence type="ECO:0000256" key="5">
    <source>
        <dbReference type="ARBA" id="ARBA00023136"/>
    </source>
</evidence>
<dbReference type="GO" id="GO:0019867">
    <property type="term" value="C:outer membrane"/>
    <property type="evidence" value="ECO:0007669"/>
    <property type="project" value="InterPro"/>
</dbReference>
<feature type="domain" description="Bacterial surface antigen (D15)" evidence="7">
    <location>
        <begin position="284"/>
        <end position="586"/>
    </location>
</feature>
<keyword evidence="2" id="KW-1134">Transmembrane beta strand</keyword>
<keyword evidence="3" id="KW-0812">Transmembrane</keyword>
<dbReference type="Proteomes" id="UP000197424">
    <property type="component" value="Chromosome"/>
</dbReference>
<proteinExistence type="predicted"/>
<comment type="subcellular location">
    <subcellularLocation>
        <location evidence="1">Membrane</location>
    </subcellularLocation>
</comment>
<dbReference type="AlphaFoldDB" id="A0A248LEW3"/>
<evidence type="ECO:0000256" key="2">
    <source>
        <dbReference type="ARBA" id="ARBA00022452"/>
    </source>
</evidence>
<dbReference type="Gene3D" id="2.40.160.50">
    <property type="entry name" value="membrane protein fhac: a member of the omp85/tpsb transporter family"/>
    <property type="match status" value="1"/>
</dbReference>
<accession>A0A248LEW3</accession>
<gene>
    <name evidence="8" type="ORF">LHGZ1_0507</name>
</gene>
<organism evidence="8 9">
    <name type="scientific">Laribacter hongkongensis</name>
    <dbReference type="NCBI Taxonomy" id="168471"/>
    <lineage>
        <taxon>Bacteria</taxon>
        <taxon>Pseudomonadati</taxon>
        <taxon>Pseudomonadota</taxon>
        <taxon>Betaproteobacteria</taxon>
        <taxon>Neisseriales</taxon>
        <taxon>Aquaspirillaceae</taxon>
        <taxon>Laribacter</taxon>
    </lineage>
</organism>
<evidence type="ECO:0000256" key="6">
    <source>
        <dbReference type="ARBA" id="ARBA00023237"/>
    </source>
</evidence>
<protein>
    <submittedName>
        <fullName evidence="8">Surface antigen</fullName>
    </submittedName>
</protein>
<evidence type="ECO:0000259" key="7">
    <source>
        <dbReference type="Pfam" id="PF01103"/>
    </source>
</evidence>
<dbReference type="InterPro" id="IPR039910">
    <property type="entry name" value="D15-like"/>
</dbReference>
<dbReference type="Pfam" id="PF01103">
    <property type="entry name" value="Omp85"/>
    <property type="match status" value="1"/>
</dbReference>
<evidence type="ECO:0000313" key="8">
    <source>
        <dbReference type="EMBL" id="ASJ23338.1"/>
    </source>
</evidence>
<dbReference type="EMBL" id="CP022115">
    <property type="protein sequence ID" value="ASJ23338.1"/>
    <property type="molecule type" value="Genomic_DNA"/>
</dbReference>
<keyword evidence="5" id="KW-0472">Membrane</keyword>
<evidence type="ECO:0000256" key="1">
    <source>
        <dbReference type="ARBA" id="ARBA00004370"/>
    </source>
</evidence>
<dbReference type="OrthoDB" id="9769707at2"/>
<keyword evidence="4" id="KW-0732">Signal</keyword>